<dbReference type="Pfam" id="PF00622">
    <property type="entry name" value="SPRY"/>
    <property type="match status" value="1"/>
</dbReference>
<dbReference type="InterPro" id="IPR003877">
    <property type="entry name" value="SPRY_dom"/>
</dbReference>
<dbReference type="PANTHER" id="PTHR24103">
    <property type="entry name" value="E3 UBIQUITIN-PROTEIN LIGASE TRIM"/>
    <property type="match status" value="1"/>
</dbReference>
<sequence>KEGYRYIRVCWEVSVGKRRNWALGIARESVTRKGPLTLCPENGFWVIGLEDGQDYWAYMDYWTRLSVSGELRYIGIYLDISAKQVIFYNVQKGDVLYIFSIADGSSQEGKFIPFFSMGPATPAPDPEPL</sequence>
<protein>
    <submittedName>
        <fullName evidence="2">BT1A1 protein</fullName>
    </submittedName>
</protein>
<evidence type="ECO:0000313" key="3">
    <source>
        <dbReference type="Proteomes" id="UP000633448"/>
    </source>
</evidence>
<name>A0A851FEA3_PITSO</name>
<feature type="non-terminal residue" evidence="2">
    <location>
        <position position="1"/>
    </location>
</feature>
<dbReference type="InterPro" id="IPR001870">
    <property type="entry name" value="B30.2/SPRY"/>
</dbReference>
<dbReference type="SMART" id="SM00449">
    <property type="entry name" value="SPRY"/>
    <property type="match status" value="1"/>
</dbReference>
<dbReference type="PRINTS" id="PR01407">
    <property type="entry name" value="BUTYPHLNCDUF"/>
</dbReference>
<dbReference type="OrthoDB" id="6105938at2759"/>
<keyword evidence="3" id="KW-1185">Reference proteome</keyword>
<evidence type="ECO:0000259" key="1">
    <source>
        <dbReference type="PROSITE" id="PS50188"/>
    </source>
</evidence>
<dbReference type="Proteomes" id="UP000633448">
    <property type="component" value="Unassembled WGS sequence"/>
</dbReference>
<reference evidence="2" key="1">
    <citation type="submission" date="2019-10" db="EMBL/GenBank/DDBJ databases">
        <title>Bird 10,000 Genomes (B10K) Project - Family phase.</title>
        <authorList>
            <person name="Zhang G."/>
        </authorList>
    </citation>
    <scope>NUCLEOTIDE SEQUENCE</scope>
    <source>
        <strain evidence="2">B10K-DU-002-53</strain>
        <tissue evidence="2">Muscle</tissue>
    </source>
</reference>
<proteinExistence type="predicted"/>
<dbReference type="AlphaFoldDB" id="A0A851FEA3"/>
<feature type="domain" description="B30.2/SPRY" evidence="1">
    <location>
        <begin position="1"/>
        <end position="129"/>
    </location>
</feature>
<dbReference type="SUPFAM" id="SSF49899">
    <property type="entry name" value="Concanavalin A-like lectins/glucanases"/>
    <property type="match status" value="1"/>
</dbReference>
<dbReference type="InterPro" id="IPR013320">
    <property type="entry name" value="ConA-like_dom_sf"/>
</dbReference>
<dbReference type="EMBL" id="WEKX01016877">
    <property type="protein sequence ID" value="NWI92451.1"/>
    <property type="molecule type" value="Genomic_DNA"/>
</dbReference>
<organism evidence="2 3">
    <name type="scientific">Pitta sordida</name>
    <name type="common">Hooded pitta</name>
    <dbReference type="NCBI Taxonomy" id="9163"/>
    <lineage>
        <taxon>Eukaryota</taxon>
        <taxon>Metazoa</taxon>
        <taxon>Chordata</taxon>
        <taxon>Craniata</taxon>
        <taxon>Vertebrata</taxon>
        <taxon>Euteleostomi</taxon>
        <taxon>Archelosauria</taxon>
        <taxon>Archosauria</taxon>
        <taxon>Dinosauria</taxon>
        <taxon>Saurischia</taxon>
        <taxon>Theropoda</taxon>
        <taxon>Coelurosauria</taxon>
        <taxon>Aves</taxon>
        <taxon>Neognathae</taxon>
        <taxon>Neoaves</taxon>
        <taxon>Telluraves</taxon>
        <taxon>Australaves</taxon>
        <taxon>Passeriformes</taxon>
        <taxon>Pittidae</taxon>
        <taxon>Pitta</taxon>
    </lineage>
</organism>
<dbReference type="Gene3D" id="2.60.120.920">
    <property type="match status" value="1"/>
</dbReference>
<accession>A0A851FEA3</accession>
<dbReference type="InterPro" id="IPR050143">
    <property type="entry name" value="TRIM/RBCC"/>
</dbReference>
<comment type="caution">
    <text evidence="2">The sequence shown here is derived from an EMBL/GenBank/DDBJ whole genome shotgun (WGS) entry which is preliminary data.</text>
</comment>
<gene>
    <name evidence="2" type="primary">Btn1a1_2</name>
    <name evidence="2" type="ORF">PITSOR_R01375</name>
</gene>
<evidence type="ECO:0000313" key="2">
    <source>
        <dbReference type="EMBL" id="NWI92451.1"/>
    </source>
</evidence>
<dbReference type="PROSITE" id="PS50188">
    <property type="entry name" value="B302_SPRY"/>
    <property type="match status" value="1"/>
</dbReference>
<dbReference type="InterPro" id="IPR043136">
    <property type="entry name" value="B30.2/SPRY_sf"/>
</dbReference>
<feature type="non-terminal residue" evidence="2">
    <location>
        <position position="129"/>
    </location>
</feature>
<dbReference type="InterPro" id="IPR003879">
    <property type="entry name" value="Butyrophylin_SPRY"/>
</dbReference>